<dbReference type="GO" id="GO:0016491">
    <property type="term" value="F:oxidoreductase activity"/>
    <property type="evidence" value="ECO:0007669"/>
    <property type="project" value="InterPro"/>
</dbReference>
<gene>
    <name evidence="2" type="ORF">NK6_1385</name>
</gene>
<dbReference type="SUPFAM" id="SSF50129">
    <property type="entry name" value="GroES-like"/>
    <property type="match status" value="1"/>
</dbReference>
<dbReference type="InterPro" id="IPR020843">
    <property type="entry name" value="ER"/>
</dbReference>
<evidence type="ECO:0000313" key="2">
    <source>
        <dbReference type="EMBL" id="BAR54569.1"/>
    </source>
</evidence>
<dbReference type="SMART" id="SM00829">
    <property type="entry name" value="PKS_ER"/>
    <property type="match status" value="1"/>
</dbReference>
<dbReference type="PANTHER" id="PTHR43677">
    <property type="entry name" value="SHORT-CHAIN DEHYDROGENASE/REDUCTASE"/>
    <property type="match status" value="1"/>
</dbReference>
<dbReference type="Gene3D" id="3.40.50.720">
    <property type="entry name" value="NAD(P)-binding Rossmann-like Domain"/>
    <property type="match status" value="1"/>
</dbReference>
<dbReference type="Proteomes" id="UP000063308">
    <property type="component" value="Chromosome"/>
</dbReference>
<dbReference type="Pfam" id="PF08240">
    <property type="entry name" value="ADH_N"/>
    <property type="match status" value="1"/>
</dbReference>
<name>A0A0E4BLK4_9BRAD</name>
<evidence type="ECO:0000313" key="3">
    <source>
        <dbReference type="Proteomes" id="UP000063308"/>
    </source>
</evidence>
<dbReference type="CDD" id="cd08273">
    <property type="entry name" value="MDR8"/>
    <property type="match status" value="1"/>
</dbReference>
<dbReference type="AlphaFoldDB" id="A0A0E4BLK4"/>
<dbReference type="SUPFAM" id="SSF51735">
    <property type="entry name" value="NAD(P)-binding Rossmann-fold domains"/>
    <property type="match status" value="1"/>
</dbReference>
<evidence type="ECO:0000259" key="1">
    <source>
        <dbReference type="SMART" id="SM00829"/>
    </source>
</evidence>
<dbReference type="Pfam" id="PF13602">
    <property type="entry name" value="ADH_zinc_N_2"/>
    <property type="match status" value="1"/>
</dbReference>
<reference evidence="2 3" key="1">
    <citation type="submission" date="2014-11" db="EMBL/GenBank/DDBJ databases">
        <title>Symbiosis island explosion on the genome of extra-slow-growing strains of soybean bradyrhizobia with massive insertion sequences.</title>
        <authorList>
            <person name="Iida T."/>
            <person name="Minamisawa K."/>
        </authorList>
    </citation>
    <scope>NUCLEOTIDE SEQUENCE [LARGE SCALE GENOMIC DNA]</scope>
    <source>
        <strain evidence="2 3">NK6</strain>
    </source>
</reference>
<proteinExistence type="predicted"/>
<feature type="domain" description="Enoyl reductase (ER)" evidence="1">
    <location>
        <begin position="67"/>
        <end position="386"/>
    </location>
</feature>
<dbReference type="InterPro" id="IPR011032">
    <property type="entry name" value="GroES-like_sf"/>
</dbReference>
<dbReference type="Gene3D" id="3.90.180.10">
    <property type="entry name" value="Medium-chain alcohol dehydrogenases, catalytic domain"/>
    <property type="match status" value="1"/>
</dbReference>
<sequence>MKNDGAKRPGWSFGPRRIPNSAALALDLDQLNFSSLTAGCPLLRRGIAWRSPMIEQRNRVVQVSRFGDPETLEVVDTRLPTAGRGEVRVRVLASSLSYTEVLIRRHLYPQTMRLRPPFVMGYDVVGAIDQLGEGVHDFQIGDRVADMTVVGSNAEYRTLRADDLARVPVGVDAAEAAALILSWTTAYQLLHRAAKVQRGQRVLVHGAAGAVGQALLVLGRLAGVELWGTVRGEHMALVRELGATPIDYQHEDFTRVLPGGFDVIVDGVGEDGYRRSYAALKPGGLLCAIGFSASVQARRRMLPIVMEIARLYLWRLLPGGKRARFYSVNAMRARHPTWFKEDLEELFELLAEGAIRPRIAERISFDEVAEAHRRLEAGGLEGKLVLCPDLSSRRSQRSA</sequence>
<accession>A0A0E4BLK4</accession>
<dbReference type="InterPro" id="IPR051397">
    <property type="entry name" value="Zn-ADH-like_protein"/>
</dbReference>
<dbReference type="PANTHER" id="PTHR43677:SF4">
    <property type="entry name" value="QUINONE OXIDOREDUCTASE-LIKE PROTEIN 2"/>
    <property type="match status" value="1"/>
</dbReference>
<dbReference type="EMBL" id="AP014685">
    <property type="protein sequence ID" value="BAR54569.1"/>
    <property type="molecule type" value="Genomic_DNA"/>
</dbReference>
<organism evidence="2 3">
    <name type="scientific">Bradyrhizobium diazoefficiens</name>
    <dbReference type="NCBI Taxonomy" id="1355477"/>
    <lineage>
        <taxon>Bacteria</taxon>
        <taxon>Pseudomonadati</taxon>
        <taxon>Pseudomonadota</taxon>
        <taxon>Alphaproteobacteria</taxon>
        <taxon>Hyphomicrobiales</taxon>
        <taxon>Nitrobacteraceae</taxon>
        <taxon>Bradyrhizobium</taxon>
    </lineage>
</organism>
<dbReference type="InterPro" id="IPR036291">
    <property type="entry name" value="NAD(P)-bd_dom_sf"/>
</dbReference>
<dbReference type="InterPro" id="IPR013154">
    <property type="entry name" value="ADH-like_N"/>
</dbReference>
<protein>
    <submittedName>
        <fullName evidence="2">Putative oxidoreductase</fullName>
    </submittedName>
</protein>